<proteinExistence type="predicted"/>
<dbReference type="Proteomes" id="UP001501509">
    <property type="component" value="Unassembled WGS sequence"/>
</dbReference>
<sequence>MWEAGAREGTCGHTELEKSLTWTPCDSKMLPSSAPDRLNVSTKATRCSCDSVRRHDPTAIMAATGLTADAETLAFASARLHTAGTLAAIRCHPSTNWSCWSDGRAPSWPMSWPVMECTRKRALTKREERRIRIRAVLTTIVPDLNESGWATA</sequence>
<dbReference type="EMBL" id="BAAATD010000007">
    <property type="protein sequence ID" value="GAA2613444.1"/>
    <property type="molecule type" value="Genomic_DNA"/>
</dbReference>
<organism evidence="1 2">
    <name type="scientific">Actinomadura fulvescens</name>
    <dbReference type="NCBI Taxonomy" id="46160"/>
    <lineage>
        <taxon>Bacteria</taxon>
        <taxon>Bacillati</taxon>
        <taxon>Actinomycetota</taxon>
        <taxon>Actinomycetes</taxon>
        <taxon>Streptosporangiales</taxon>
        <taxon>Thermomonosporaceae</taxon>
        <taxon>Actinomadura</taxon>
    </lineage>
</organism>
<keyword evidence="2" id="KW-1185">Reference proteome</keyword>
<gene>
    <name evidence="1" type="ORF">GCM10010411_55450</name>
</gene>
<reference evidence="2" key="1">
    <citation type="journal article" date="2019" name="Int. J. Syst. Evol. Microbiol.">
        <title>The Global Catalogue of Microorganisms (GCM) 10K type strain sequencing project: providing services to taxonomists for standard genome sequencing and annotation.</title>
        <authorList>
            <consortium name="The Broad Institute Genomics Platform"/>
            <consortium name="The Broad Institute Genome Sequencing Center for Infectious Disease"/>
            <person name="Wu L."/>
            <person name="Ma J."/>
        </authorList>
    </citation>
    <scope>NUCLEOTIDE SEQUENCE [LARGE SCALE GENOMIC DNA]</scope>
    <source>
        <strain evidence="2">JCM 6833</strain>
    </source>
</reference>
<evidence type="ECO:0000313" key="2">
    <source>
        <dbReference type="Proteomes" id="UP001501509"/>
    </source>
</evidence>
<evidence type="ECO:0000313" key="1">
    <source>
        <dbReference type="EMBL" id="GAA2613444.1"/>
    </source>
</evidence>
<name>A0ABP6CFK7_9ACTN</name>
<accession>A0ABP6CFK7</accession>
<protein>
    <submittedName>
        <fullName evidence="1">Uncharacterized protein</fullName>
    </submittedName>
</protein>
<comment type="caution">
    <text evidence="1">The sequence shown here is derived from an EMBL/GenBank/DDBJ whole genome shotgun (WGS) entry which is preliminary data.</text>
</comment>